<protein>
    <submittedName>
        <fullName evidence="1">Uncharacterized protein</fullName>
    </submittedName>
</protein>
<gene>
    <name evidence="1" type="ORF">ACFSJ0_17210</name>
</gene>
<organism evidence="1 2">
    <name type="scientific">Nonomuraea guangzhouensis</name>
    <dbReference type="NCBI Taxonomy" id="1291555"/>
    <lineage>
        <taxon>Bacteria</taxon>
        <taxon>Bacillati</taxon>
        <taxon>Actinomycetota</taxon>
        <taxon>Actinomycetes</taxon>
        <taxon>Streptosporangiales</taxon>
        <taxon>Streptosporangiaceae</taxon>
        <taxon>Nonomuraea</taxon>
    </lineage>
</organism>
<proteinExistence type="predicted"/>
<name>A0ABW4G7V0_9ACTN</name>
<accession>A0ABW4G7V0</accession>
<comment type="caution">
    <text evidence="1">The sequence shown here is derived from an EMBL/GenBank/DDBJ whole genome shotgun (WGS) entry which is preliminary data.</text>
</comment>
<evidence type="ECO:0000313" key="2">
    <source>
        <dbReference type="Proteomes" id="UP001597097"/>
    </source>
</evidence>
<sequence>MATWRALSVVRTGEGWIAVVTNPRGPRLAPRDSRRRLGAGVVQTIMRASAVGS</sequence>
<reference evidence="2" key="1">
    <citation type="journal article" date="2019" name="Int. J. Syst. Evol. Microbiol.">
        <title>The Global Catalogue of Microorganisms (GCM) 10K type strain sequencing project: providing services to taxonomists for standard genome sequencing and annotation.</title>
        <authorList>
            <consortium name="The Broad Institute Genomics Platform"/>
            <consortium name="The Broad Institute Genome Sequencing Center for Infectious Disease"/>
            <person name="Wu L."/>
            <person name="Ma J."/>
        </authorList>
    </citation>
    <scope>NUCLEOTIDE SEQUENCE [LARGE SCALE GENOMIC DNA]</scope>
    <source>
        <strain evidence="2">CGMCC 1.15399</strain>
    </source>
</reference>
<evidence type="ECO:0000313" key="1">
    <source>
        <dbReference type="EMBL" id="MFD1538799.1"/>
    </source>
</evidence>
<dbReference type="RefSeq" id="WP_219530676.1">
    <property type="nucleotide sequence ID" value="NZ_JAHKRM010000009.1"/>
</dbReference>
<dbReference type="EMBL" id="JBHUCM010000014">
    <property type="protein sequence ID" value="MFD1538799.1"/>
    <property type="molecule type" value="Genomic_DNA"/>
</dbReference>
<dbReference type="Proteomes" id="UP001597097">
    <property type="component" value="Unassembled WGS sequence"/>
</dbReference>
<keyword evidence="2" id="KW-1185">Reference proteome</keyword>